<evidence type="ECO:0000256" key="5">
    <source>
        <dbReference type="ARBA" id="ARBA00022801"/>
    </source>
</evidence>
<reference evidence="14 15" key="1">
    <citation type="submission" date="2021-02" db="EMBL/GenBank/DDBJ databases">
        <authorList>
            <person name="Pothier F. J."/>
        </authorList>
    </citation>
    <scope>NUCLEOTIDE SEQUENCE [LARGE SCALE GENOMIC DNA]</scope>
    <source>
        <strain evidence="14 15">1314c</strain>
    </source>
</reference>
<evidence type="ECO:0000313" key="14">
    <source>
        <dbReference type="EMBL" id="CAE6837332.1"/>
    </source>
</evidence>
<dbReference type="RefSeq" id="WP_228600131.1">
    <property type="nucleotide sequence ID" value="NZ_HG992337.1"/>
</dbReference>
<dbReference type="InterPro" id="IPR007693">
    <property type="entry name" value="DNA_helicase_DnaB-like_N"/>
</dbReference>
<evidence type="ECO:0000256" key="8">
    <source>
        <dbReference type="ARBA" id="ARBA00023125"/>
    </source>
</evidence>
<keyword evidence="3" id="KW-0235">DNA replication</keyword>
<keyword evidence="7" id="KW-0067">ATP-binding</keyword>
<dbReference type="GO" id="GO:1990077">
    <property type="term" value="C:primosome complex"/>
    <property type="evidence" value="ECO:0007669"/>
    <property type="project" value="UniProtKB-KW"/>
</dbReference>
<evidence type="ECO:0000259" key="13">
    <source>
        <dbReference type="PROSITE" id="PS51199"/>
    </source>
</evidence>
<comment type="similarity">
    <text evidence="1">Belongs to the helicase family. DnaB subfamily.</text>
</comment>
<dbReference type="Pfam" id="PF03796">
    <property type="entry name" value="DnaB_C"/>
    <property type="match status" value="1"/>
</dbReference>
<dbReference type="InterPro" id="IPR027417">
    <property type="entry name" value="P-loop_NTPase"/>
</dbReference>
<dbReference type="PROSITE" id="PS51199">
    <property type="entry name" value="SF4_HELICASE"/>
    <property type="match status" value="1"/>
</dbReference>
<keyword evidence="8" id="KW-0238">DNA-binding</keyword>
<dbReference type="Gene3D" id="3.40.50.300">
    <property type="entry name" value="P-loop containing nucleotide triphosphate hydrolases"/>
    <property type="match status" value="1"/>
</dbReference>
<evidence type="ECO:0000256" key="10">
    <source>
        <dbReference type="ARBA" id="ARBA00044969"/>
    </source>
</evidence>
<keyword evidence="5" id="KW-0378">Hydrolase</keyword>
<dbReference type="PANTHER" id="PTHR30153">
    <property type="entry name" value="REPLICATIVE DNA HELICASE DNAB"/>
    <property type="match status" value="1"/>
</dbReference>
<dbReference type="EC" id="5.6.2.3" evidence="10"/>
<feature type="domain" description="SF4 helicase" evidence="13">
    <location>
        <begin position="189"/>
        <end position="453"/>
    </location>
</feature>
<dbReference type="GO" id="GO:0006269">
    <property type="term" value="P:DNA replication, synthesis of primer"/>
    <property type="evidence" value="ECO:0007669"/>
    <property type="project" value="UniProtKB-KW"/>
</dbReference>
<keyword evidence="9" id="KW-0413">Isomerase</keyword>
<name>A0AAU9I6T4_9XANT</name>
<evidence type="ECO:0000256" key="11">
    <source>
        <dbReference type="ARBA" id="ARBA00048954"/>
    </source>
</evidence>
<evidence type="ECO:0000256" key="12">
    <source>
        <dbReference type="SAM" id="MobiDB-lite"/>
    </source>
</evidence>
<dbReference type="SUPFAM" id="SSF48024">
    <property type="entry name" value="N-terminal domain of DnaB helicase"/>
    <property type="match status" value="1"/>
</dbReference>
<dbReference type="AlphaFoldDB" id="A0AAU9I6T4"/>
<dbReference type="GO" id="GO:0016787">
    <property type="term" value="F:hydrolase activity"/>
    <property type="evidence" value="ECO:0007669"/>
    <property type="project" value="UniProtKB-KW"/>
</dbReference>
<dbReference type="GO" id="GO:0003677">
    <property type="term" value="F:DNA binding"/>
    <property type="evidence" value="ECO:0007669"/>
    <property type="project" value="UniProtKB-KW"/>
</dbReference>
<dbReference type="Gene3D" id="1.10.860.10">
    <property type="entry name" value="DNAb Helicase, Chain A"/>
    <property type="match status" value="1"/>
</dbReference>
<dbReference type="InterPro" id="IPR016136">
    <property type="entry name" value="DNA_helicase_N/primase_C"/>
</dbReference>
<dbReference type="PANTHER" id="PTHR30153:SF2">
    <property type="entry name" value="REPLICATIVE DNA HELICASE"/>
    <property type="match status" value="1"/>
</dbReference>
<dbReference type="EMBL" id="HG992337">
    <property type="protein sequence ID" value="CAE6837353.1"/>
    <property type="molecule type" value="Genomic_DNA"/>
</dbReference>
<dbReference type="EMBL" id="HG992337">
    <property type="protein sequence ID" value="CAE6837332.1"/>
    <property type="molecule type" value="Genomic_DNA"/>
</dbReference>
<dbReference type="InterPro" id="IPR036185">
    <property type="entry name" value="DNA_heli_DnaB-like_N_sf"/>
</dbReference>
<gene>
    <name evidence="14" type="primary">dnaB_2</name>
    <name evidence="14" type="ORF">XA1314C_37350</name>
</gene>
<dbReference type="GO" id="GO:0005829">
    <property type="term" value="C:cytosol"/>
    <property type="evidence" value="ECO:0007669"/>
    <property type="project" value="TreeGrafter"/>
</dbReference>
<dbReference type="InterPro" id="IPR007694">
    <property type="entry name" value="DNA_helicase_DnaB-like_C"/>
</dbReference>
<dbReference type="SUPFAM" id="SSF52540">
    <property type="entry name" value="P-loop containing nucleoside triphosphate hydrolases"/>
    <property type="match status" value="1"/>
</dbReference>
<keyword evidence="6 14" id="KW-0347">Helicase</keyword>
<feature type="region of interest" description="Disordered" evidence="12">
    <location>
        <begin position="453"/>
        <end position="488"/>
    </location>
</feature>
<sequence length="488" mass="52913">MIYDRDMELYDDAARCQLLEPPHSREAEESALAALMLDNSRLVDVQDWLRAEHFFLPVHRAAYAAILALAEKDRPFDGVTVCEWLDAQGNPQSAQAGVVALNIASNAYTTANVIAHAEIIVQRANLRQLVEIGQQLMEAGMNPKGQSAEAIASKVGADLSLIAPLRAVGLKPYKVALKKLATDFEMRKSGERQIGLPTPWKGVNKAIGALLPGQVYVLAARSNQGKSTLGFQLARFSGLRGTRTGLFSMEMNDSDVAARDVSAIGNVPFDWVMGLADKSDDEDIHWGNFTAGIKTLIGANIVIDDDPQLSAAAIVARSKRAHRQDPLGLLVIDHLHEMALPGKQGEVIERGQALRDLKALAKNLGIPVVVLAQLNRGAAEGRRPTVADIRGSGGIEEVADVILFIHRPDVYNPTDRPGLVEVIVGKGRNVKTGTVVSLRNRFEYQRAEDWEGADPVAELDEPPVQQGFGGAPSKWRPSNSGHRVPERG</sequence>
<evidence type="ECO:0000256" key="3">
    <source>
        <dbReference type="ARBA" id="ARBA00022705"/>
    </source>
</evidence>
<proteinExistence type="inferred from homology"/>
<dbReference type="Proteomes" id="UP000835242">
    <property type="component" value="Chromosome"/>
</dbReference>
<keyword evidence="4" id="KW-0547">Nucleotide-binding</keyword>
<keyword evidence="2" id="KW-0639">Primosome</keyword>
<evidence type="ECO:0000313" key="15">
    <source>
        <dbReference type="Proteomes" id="UP000835242"/>
    </source>
</evidence>
<evidence type="ECO:0000256" key="9">
    <source>
        <dbReference type="ARBA" id="ARBA00023235"/>
    </source>
</evidence>
<dbReference type="Pfam" id="PF00772">
    <property type="entry name" value="DnaB"/>
    <property type="match status" value="1"/>
</dbReference>
<evidence type="ECO:0000256" key="7">
    <source>
        <dbReference type="ARBA" id="ARBA00022840"/>
    </source>
</evidence>
<accession>A0AAU9I6T4</accession>
<comment type="catalytic activity">
    <reaction evidence="11">
        <text>ATP + H2O = ADP + phosphate + H(+)</text>
        <dbReference type="Rhea" id="RHEA:13065"/>
        <dbReference type="ChEBI" id="CHEBI:15377"/>
        <dbReference type="ChEBI" id="CHEBI:15378"/>
        <dbReference type="ChEBI" id="CHEBI:30616"/>
        <dbReference type="ChEBI" id="CHEBI:43474"/>
        <dbReference type="ChEBI" id="CHEBI:456216"/>
        <dbReference type="EC" id="5.6.2.3"/>
    </reaction>
</comment>
<evidence type="ECO:0000256" key="6">
    <source>
        <dbReference type="ARBA" id="ARBA00022806"/>
    </source>
</evidence>
<evidence type="ECO:0000256" key="1">
    <source>
        <dbReference type="ARBA" id="ARBA00008428"/>
    </source>
</evidence>
<organism evidence="14 15">
    <name type="scientific">Xanthomonas arboricola</name>
    <dbReference type="NCBI Taxonomy" id="56448"/>
    <lineage>
        <taxon>Bacteria</taxon>
        <taxon>Pseudomonadati</taxon>
        <taxon>Pseudomonadota</taxon>
        <taxon>Gammaproteobacteria</taxon>
        <taxon>Lysobacterales</taxon>
        <taxon>Lysobacteraceae</taxon>
        <taxon>Xanthomonas</taxon>
    </lineage>
</organism>
<evidence type="ECO:0000256" key="2">
    <source>
        <dbReference type="ARBA" id="ARBA00022515"/>
    </source>
</evidence>
<protein>
    <recommendedName>
        <fullName evidence="10">DNA 5'-3' helicase</fullName>
        <ecNumber evidence="10">5.6.2.3</ecNumber>
    </recommendedName>
</protein>
<evidence type="ECO:0000256" key="4">
    <source>
        <dbReference type="ARBA" id="ARBA00022741"/>
    </source>
</evidence>
<dbReference type="GO" id="GO:0043139">
    <property type="term" value="F:5'-3' DNA helicase activity"/>
    <property type="evidence" value="ECO:0007669"/>
    <property type="project" value="UniProtKB-EC"/>
</dbReference>
<dbReference type="GO" id="GO:0005524">
    <property type="term" value="F:ATP binding"/>
    <property type="evidence" value="ECO:0007669"/>
    <property type="project" value="UniProtKB-KW"/>
</dbReference>